<dbReference type="EMBL" id="WKFB01000407">
    <property type="protein sequence ID" value="KAF6723989.1"/>
    <property type="molecule type" value="Genomic_DNA"/>
</dbReference>
<evidence type="ECO:0000313" key="1">
    <source>
        <dbReference type="EMBL" id="KAF6723989.1"/>
    </source>
</evidence>
<accession>A0A834F7G6</accession>
<sequence>MGVNVGLGKLQSCSLYSSIKPQLVHKYANDVITLGPKRPGNSGTRRKAIKIWPCGSDDELGGKMKKKDRFGGETQIEQIGSVRVGFAGEPRKLSDLWYKSNDELNLPARLDLYSAQVLGAETLDCLELA</sequence>
<comment type="caution">
    <text evidence="1">The sequence shown here is derived from an EMBL/GenBank/DDBJ whole genome shotgun (WGS) entry which is preliminary data.</text>
</comment>
<protein>
    <submittedName>
        <fullName evidence="1">Uncharacterized protein</fullName>
    </submittedName>
</protein>
<name>A0A834F7G6_ORYME</name>
<dbReference type="Proteomes" id="UP000646548">
    <property type="component" value="Unassembled WGS sequence"/>
</dbReference>
<organism evidence="1 2">
    <name type="scientific">Oryzias melastigma</name>
    <name type="common">Marine medaka</name>
    <dbReference type="NCBI Taxonomy" id="30732"/>
    <lineage>
        <taxon>Eukaryota</taxon>
        <taxon>Metazoa</taxon>
        <taxon>Chordata</taxon>
        <taxon>Craniata</taxon>
        <taxon>Vertebrata</taxon>
        <taxon>Euteleostomi</taxon>
        <taxon>Actinopterygii</taxon>
        <taxon>Neopterygii</taxon>
        <taxon>Teleostei</taxon>
        <taxon>Neoteleostei</taxon>
        <taxon>Acanthomorphata</taxon>
        <taxon>Ovalentaria</taxon>
        <taxon>Atherinomorphae</taxon>
        <taxon>Beloniformes</taxon>
        <taxon>Adrianichthyidae</taxon>
        <taxon>Oryziinae</taxon>
        <taxon>Oryzias</taxon>
    </lineage>
</organism>
<proteinExistence type="predicted"/>
<dbReference type="AlphaFoldDB" id="A0A834F7G6"/>
<gene>
    <name evidence="1" type="ORF">FQA47_004147</name>
</gene>
<evidence type="ECO:0000313" key="2">
    <source>
        <dbReference type="Proteomes" id="UP000646548"/>
    </source>
</evidence>
<reference evidence="1" key="1">
    <citation type="journal article" name="BMC Genomics">
        <title>Long-read sequencing and de novo genome assembly of marine medaka (Oryzias melastigma).</title>
        <authorList>
            <person name="Liang P."/>
            <person name="Saqib H.S.A."/>
            <person name="Ni X."/>
            <person name="Shen Y."/>
        </authorList>
    </citation>
    <scope>NUCLEOTIDE SEQUENCE</scope>
    <source>
        <strain evidence="1">Bigg-433</strain>
    </source>
</reference>